<evidence type="ECO:0000313" key="1">
    <source>
        <dbReference type="EMBL" id="KMS94561.1"/>
    </source>
</evidence>
<protein>
    <recommendedName>
        <fullName evidence="3">DNA repair metallo-beta-lactamase domain-containing protein</fullName>
    </recommendedName>
</protein>
<accession>A0A0J8B0R0</accession>
<dbReference type="Proteomes" id="UP000035740">
    <property type="component" value="Unassembled WGS sequence"/>
</dbReference>
<evidence type="ECO:0008006" key="3">
    <source>
        <dbReference type="Google" id="ProtNLM"/>
    </source>
</evidence>
<dbReference type="InterPro" id="IPR036866">
    <property type="entry name" value="RibonucZ/Hydroxyglut_hydro"/>
</dbReference>
<organism evidence="1 2">
    <name type="scientific">Beta vulgaris subsp. vulgaris</name>
    <name type="common">Beet</name>
    <dbReference type="NCBI Taxonomy" id="3555"/>
    <lineage>
        <taxon>Eukaryota</taxon>
        <taxon>Viridiplantae</taxon>
        <taxon>Streptophyta</taxon>
        <taxon>Embryophyta</taxon>
        <taxon>Tracheophyta</taxon>
        <taxon>Spermatophyta</taxon>
        <taxon>Magnoliopsida</taxon>
        <taxon>eudicotyledons</taxon>
        <taxon>Gunneridae</taxon>
        <taxon>Pentapetalae</taxon>
        <taxon>Caryophyllales</taxon>
        <taxon>Chenopodiaceae</taxon>
        <taxon>Betoideae</taxon>
        <taxon>Beta</taxon>
    </lineage>
</organism>
<reference evidence="1 2" key="1">
    <citation type="journal article" date="2014" name="Nature">
        <title>The genome of the recently domesticated crop plant sugar beet (Beta vulgaris).</title>
        <authorList>
            <person name="Dohm J.C."/>
            <person name="Minoche A.E."/>
            <person name="Holtgrawe D."/>
            <person name="Capella-Gutierrez S."/>
            <person name="Zakrzewski F."/>
            <person name="Tafer H."/>
            <person name="Rupp O."/>
            <person name="Sorensen T.R."/>
            <person name="Stracke R."/>
            <person name="Reinhardt R."/>
            <person name="Goesmann A."/>
            <person name="Kraft T."/>
            <person name="Schulz B."/>
            <person name="Stadler P.F."/>
            <person name="Schmidt T."/>
            <person name="Gabaldon T."/>
            <person name="Lehrach H."/>
            <person name="Weisshaar B."/>
            <person name="Himmelbauer H."/>
        </authorList>
    </citation>
    <scope>NUCLEOTIDE SEQUENCE [LARGE SCALE GENOMIC DNA]</scope>
    <source>
        <tissue evidence="1">Taproot</tissue>
    </source>
</reference>
<dbReference type="OrthoDB" id="262529at2759"/>
<evidence type="ECO:0000313" key="2">
    <source>
        <dbReference type="Proteomes" id="UP000035740"/>
    </source>
</evidence>
<keyword evidence="2" id="KW-1185">Reference proteome</keyword>
<gene>
    <name evidence="1" type="ORF">BVRB_020170</name>
</gene>
<sequence length="277" mass="31272">MKSSAVPFSGNRSGHFEPDAHILIRSQSALVPCATTAMFRGVRKVSYGQVGERHKVPGTKFLVDAFMVRCPDKQFNNGTIYCTTTTSSLCIAKLQVSRKILRDLEFNVGEVIEDVLVTALDANHCPGSAMLLFQHRDGTTNLHCGDMRWHSKMLSIPALMPPVQIDYLHLDTTYCDKKHQFPAQDVVIDRIVEFVRPYYSDQSILFCIGTYSIGKERILFRLAEEFRCRIRVSPQRLQDLLLCGLPGDLFTTDSKASRFHVIPIGDVSYPSLDTLRR</sequence>
<dbReference type="OMA" id="CATTAMF"/>
<dbReference type="EMBL" id="KQ092502">
    <property type="protein sequence ID" value="KMS94561.1"/>
    <property type="molecule type" value="Genomic_DNA"/>
</dbReference>
<proteinExistence type="predicted"/>
<dbReference type="GO" id="GO:0003684">
    <property type="term" value="F:damaged DNA binding"/>
    <property type="evidence" value="ECO:0007669"/>
    <property type="project" value="TreeGrafter"/>
</dbReference>
<dbReference type="SUPFAM" id="SSF56281">
    <property type="entry name" value="Metallo-hydrolase/oxidoreductase"/>
    <property type="match status" value="1"/>
</dbReference>
<dbReference type="Gramene" id="KMS94561">
    <property type="protein sequence ID" value="KMS94561"/>
    <property type="gene ID" value="BVRB_020170"/>
</dbReference>
<dbReference type="PANTHER" id="PTHR23240">
    <property type="entry name" value="DNA CROSS-LINK REPAIR PROTEIN PSO2/SNM1-RELATED"/>
    <property type="match status" value="1"/>
</dbReference>
<dbReference type="AlphaFoldDB" id="A0A0J8B0R0"/>
<dbReference type="GO" id="GO:0006303">
    <property type="term" value="P:double-strand break repair via nonhomologous end joining"/>
    <property type="evidence" value="ECO:0007669"/>
    <property type="project" value="TreeGrafter"/>
</dbReference>
<name>A0A0J8B0R0_BETVV</name>
<dbReference type="PANTHER" id="PTHR23240:SF6">
    <property type="entry name" value="DNA CROSS-LINK REPAIR 1A PROTEIN"/>
    <property type="match status" value="1"/>
</dbReference>
<feature type="non-terminal residue" evidence="1">
    <location>
        <position position="277"/>
    </location>
</feature>
<dbReference type="GO" id="GO:0035312">
    <property type="term" value="F:5'-3' DNA exonuclease activity"/>
    <property type="evidence" value="ECO:0007669"/>
    <property type="project" value="TreeGrafter"/>
</dbReference>
<dbReference type="Gene3D" id="3.60.15.10">
    <property type="entry name" value="Ribonuclease Z/Hydroxyacylglutathione hydrolase-like"/>
    <property type="match status" value="1"/>
</dbReference>
<dbReference type="GO" id="GO:0036297">
    <property type="term" value="P:interstrand cross-link repair"/>
    <property type="evidence" value="ECO:0007669"/>
    <property type="project" value="TreeGrafter"/>
</dbReference>